<keyword evidence="1" id="KW-1133">Transmembrane helix</keyword>
<feature type="transmembrane region" description="Helical" evidence="1">
    <location>
        <begin position="21"/>
        <end position="41"/>
    </location>
</feature>
<dbReference type="Gene3D" id="3.40.50.10610">
    <property type="entry name" value="ABC-type transport auxiliary lipoprotein component"/>
    <property type="match status" value="1"/>
</dbReference>
<organism evidence="2 3">
    <name type="scientific">Saltatorellus ferox</name>
    <dbReference type="NCBI Taxonomy" id="2528018"/>
    <lineage>
        <taxon>Bacteria</taxon>
        <taxon>Pseudomonadati</taxon>
        <taxon>Planctomycetota</taxon>
        <taxon>Planctomycetia</taxon>
        <taxon>Planctomycetia incertae sedis</taxon>
        <taxon>Saltatorellus</taxon>
    </lineage>
</organism>
<evidence type="ECO:0000313" key="3">
    <source>
        <dbReference type="Proteomes" id="UP000320390"/>
    </source>
</evidence>
<evidence type="ECO:0000313" key="2">
    <source>
        <dbReference type="EMBL" id="QDV06553.1"/>
    </source>
</evidence>
<accession>A0A518ER37</accession>
<keyword evidence="3" id="KW-1185">Reference proteome</keyword>
<protein>
    <recommendedName>
        <fullName evidence="4">ABC-type transport auxiliary lipoprotein component domain-containing protein</fullName>
    </recommendedName>
</protein>
<evidence type="ECO:0008006" key="4">
    <source>
        <dbReference type="Google" id="ProtNLM"/>
    </source>
</evidence>
<dbReference type="AlphaFoldDB" id="A0A518ER37"/>
<gene>
    <name evidence="2" type="ORF">Poly30_20630</name>
</gene>
<dbReference type="RefSeq" id="WP_145196833.1">
    <property type="nucleotide sequence ID" value="NZ_CP036434.1"/>
</dbReference>
<dbReference type="Proteomes" id="UP000320390">
    <property type="component" value="Chromosome"/>
</dbReference>
<evidence type="ECO:0000256" key="1">
    <source>
        <dbReference type="SAM" id="Phobius"/>
    </source>
</evidence>
<keyword evidence="1" id="KW-0812">Transmembrane</keyword>
<dbReference type="EMBL" id="CP036434">
    <property type="protein sequence ID" value="QDV06553.1"/>
    <property type="molecule type" value="Genomic_DNA"/>
</dbReference>
<sequence>MRTNYRKGGLGLESGCSTGARVFRTAGGVLVLAAFISALTLTSCQTTPRIKGRDTQVLAQGRLAALNPTDVAVAPVILASADIVAPVEHIRRGAQYGLATRLYSPISTEIVDQSLGGGVDAAPMTFTPGTIQASYVPGDLAEDAVLEIFVERWDTTNWDIRRSMDVAVEVRMIDPRDPTGPELWAARIDRKFDFTSAIETRTTGSKATQLACDRIFRELMAKLPVRDTTPRSPLAGEVPSR</sequence>
<keyword evidence="1" id="KW-0472">Membrane</keyword>
<proteinExistence type="predicted"/>
<reference evidence="2 3" key="1">
    <citation type="submission" date="2019-02" db="EMBL/GenBank/DDBJ databases">
        <title>Deep-cultivation of Planctomycetes and their phenomic and genomic characterization uncovers novel biology.</title>
        <authorList>
            <person name="Wiegand S."/>
            <person name="Jogler M."/>
            <person name="Boedeker C."/>
            <person name="Pinto D."/>
            <person name="Vollmers J."/>
            <person name="Rivas-Marin E."/>
            <person name="Kohn T."/>
            <person name="Peeters S.H."/>
            <person name="Heuer A."/>
            <person name="Rast P."/>
            <person name="Oberbeckmann S."/>
            <person name="Bunk B."/>
            <person name="Jeske O."/>
            <person name="Meyerdierks A."/>
            <person name="Storesund J.E."/>
            <person name="Kallscheuer N."/>
            <person name="Luecker S."/>
            <person name="Lage O.M."/>
            <person name="Pohl T."/>
            <person name="Merkel B.J."/>
            <person name="Hornburger P."/>
            <person name="Mueller R.-W."/>
            <person name="Bruemmer F."/>
            <person name="Labrenz M."/>
            <person name="Spormann A.M."/>
            <person name="Op den Camp H."/>
            <person name="Overmann J."/>
            <person name="Amann R."/>
            <person name="Jetten M.S.M."/>
            <person name="Mascher T."/>
            <person name="Medema M.H."/>
            <person name="Devos D.P."/>
            <person name="Kaster A.-K."/>
            <person name="Ovreas L."/>
            <person name="Rohde M."/>
            <person name="Galperin M.Y."/>
            <person name="Jogler C."/>
        </authorList>
    </citation>
    <scope>NUCLEOTIDE SEQUENCE [LARGE SCALE GENOMIC DNA]</scope>
    <source>
        <strain evidence="2 3">Poly30</strain>
    </source>
</reference>
<name>A0A518ER37_9BACT</name>